<name>A0A1F7REQ2_9BACT</name>
<proteinExistence type="predicted"/>
<reference evidence="1 2" key="1">
    <citation type="journal article" date="2016" name="Nat. Commun.">
        <title>Thousands of microbial genomes shed light on interconnected biogeochemical processes in an aquifer system.</title>
        <authorList>
            <person name="Anantharaman K."/>
            <person name="Brown C.T."/>
            <person name="Hug L.A."/>
            <person name="Sharon I."/>
            <person name="Castelle C.J."/>
            <person name="Probst A.J."/>
            <person name="Thomas B.C."/>
            <person name="Singh A."/>
            <person name="Wilkins M.J."/>
            <person name="Karaoz U."/>
            <person name="Brodie E.L."/>
            <person name="Williams K.H."/>
            <person name="Hubbard S.S."/>
            <person name="Banfield J.F."/>
        </authorList>
    </citation>
    <scope>NUCLEOTIDE SEQUENCE [LARGE SCALE GENOMIC DNA]</scope>
</reference>
<organism evidence="1 2">
    <name type="scientific">Candidatus Schekmanbacteria bacterium GWA2_38_11</name>
    <dbReference type="NCBI Taxonomy" id="1817876"/>
    <lineage>
        <taxon>Bacteria</taxon>
        <taxon>Candidatus Schekmaniibacteriota</taxon>
    </lineage>
</organism>
<comment type="caution">
    <text evidence="1">The sequence shown here is derived from an EMBL/GenBank/DDBJ whole genome shotgun (WGS) entry which is preliminary data.</text>
</comment>
<dbReference type="Proteomes" id="UP000178526">
    <property type="component" value="Unassembled WGS sequence"/>
</dbReference>
<evidence type="ECO:0000313" key="2">
    <source>
        <dbReference type="Proteomes" id="UP000178526"/>
    </source>
</evidence>
<evidence type="ECO:0000313" key="1">
    <source>
        <dbReference type="EMBL" id="OGL40013.1"/>
    </source>
</evidence>
<dbReference type="AlphaFoldDB" id="A0A1F7REQ2"/>
<evidence type="ECO:0008006" key="3">
    <source>
        <dbReference type="Google" id="ProtNLM"/>
    </source>
</evidence>
<accession>A0A1F7REQ2</accession>
<dbReference type="EMBL" id="MGDB01000108">
    <property type="protein sequence ID" value="OGL40013.1"/>
    <property type="molecule type" value="Genomic_DNA"/>
</dbReference>
<gene>
    <name evidence="1" type="ORF">A2042_00220</name>
</gene>
<dbReference type="Pfam" id="PF11287">
    <property type="entry name" value="DUF3088"/>
    <property type="match status" value="1"/>
</dbReference>
<protein>
    <recommendedName>
        <fullName evidence="3">Glutaredoxin domain-containing protein</fullName>
    </recommendedName>
</protein>
<sequence>MGYYGILYLLRNNETFCPNCEELRSIWLQHNLSKVIEIKTVEWKDRSPLIQALGEKGCPQYQILNDDKVPGVEVKEHNKNRYLSSVYDISVWWNKKYGTPVRASKD</sequence>
<dbReference type="InterPro" id="IPR021439">
    <property type="entry name" value="DUF3088"/>
</dbReference>